<proteinExistence type="predicted"/>
<accession>A0ABC9Z113</accession>
<evidence type="ECO:0000313" key="1">
    <source>
        <dbReference type="EMBL" id="GAP31031.1"/>
    </source>
</evidence>
<comment type="caution">
    <text evidence="1">The sequence shown here is derived from an EMBL/GenBank/DDBJ whole genome shotgun (WGS) entry which is preliminary data.</text>
</comment>
<evidence type="ECO:0000313" key="2">
    <source>
        <dbReference type="Proteomes" id="UP000037179"/>
    </source>
</evidence>
<protein>
    <submittedName>
        <fullName evidence="1">Uncharacterized protein</fullName>
    </submittedName>
</protein>
<dbReference type="Proteomes" id="UP000037179">
    <property type="component" value="Unassembled WGS sequence"/>
</dbReference>
<gene>
    <name evidence="1" type="ORF">NSK11_contig00101-0023</name>
</gene>
<dbReference type="AlphaFoldDB" id="A0ABC9Z113"/>
<organism evidence="1 2">
    <name type="scientific">Nocardia seriolae</name>
    <dbReference type="NCBI Taxonomy" id="37332"/>
    <lineage>
        <taxon>Bacteria</taxon>
        <taxon>Bacillati</taxon>
        <taxon>Actinomycetota</taxon>
        <taxon>Actinomycetes</taxon>
        <taxon>Mycobacteriales</taxon>
        <taxon>Nocardiaceae</taxon>
        <taxon>Nocardia</taxon>
    </lineage>
</organism>
<sequence length="102" mass="10938">MHELDAVRDLVERGAVTRIGEFVQNGDVHTRTVGHGLMDEVRADESGAAGYEQSHTETLRRAGGAARMGPEVAVFTPAGDPACAESVIPLKHMYLIEELPLG</sequence>
<name>A0ABC9Z113_9NOCA</name>
<keyword evidence="2" id="KW-1185">Reference proteome</keyword>
<reference evidence="1 2" key="2">
    <citation type="journal article" date="2016" name="Genome Announc.">
        <title>Draft Genome Sequence of Erythromycin- and Oxytetracycline-Sensitive Nocardia seriolae Strain U-1 (NBRC 110359).</title>
        <authorList>
            <person name="Imajoh M."/>
            <person name="Sukeda M."/>
            <person name="Shimizu M."/>
            <person name="Yamane J."/>
            <person name="Ohnishi K."/>
            <person name="Oshima S."/>
        </authorList>
    </citation>
    <scope>NUCLEOTIDE SEQUENCE [LARGE SCALE GENOMIC DNA]</scope>
    <source>
        <strain evidence="1 2">U-1</strain>
    </source>
</reference>
<reference evidence="2" key="1">
    <citation type="submission" date="2015-07" db="EMBL/GenBank/DDBJ databases">
        <title>Nocardia seriolae U-1 whole genome shotgun sequence.</title>
        <authorList>
            <person name="Imajoh M."/>
            <person name="Fukumoto Y."/>
            <person name="Sukeda M."/>
            <person name="Yamane J."/>
            <person name="Yamasaki K."/>
            <person name="Shimizu M."/>
            <person name="Ohnishi K."/>
            <person name="Oshima S."/>
        </authorList>
    </citation>
    <scope>NUCLEOTIDE SEQUENCE [LARGE SCALE GENOMIC DNA]</scope>
    <source>
        <strain evidence="2">U-1</strain>
    </source>
</reference>
<dbReference type="EMBL" id="BBYQ01000101">
    <property type="protein sequence ID" value="GAP31031.1"/>
    <property type="molecule type" value="Genomic_DNA"/>
</dbReference>